<name>A0AAV7WGQ0_PLEWA</name>
<reference evidence="2" key="1">
    <citation type="journal article" date="2022" name="bioRxiv">
        <title>Sequencing and chromosome-scale assembly of the giantPleurodeles waltlgenome.</title>
        <authorList>
            <person name="Brown T."/>
            <person name="Elewa A."/>
            <person name="Iarovenko S."/>
            <person name="Subramanian E."/>
            <person name="Araus A.J."/>
            <person name="Petzold A."/>
            <person name="Susuki M."/>
            <person name="Suzuki K.-i.T."/>
            <person name="Hayashi T."/>
            <person name="Toyoda A."/>
            <person name="Oliveira C."/>
            <person name="Osipova E."/>
            <person name="Leigh N.D."/>
            <person name="Simon A."/>
            <person name="Yun M.H."/>
        </authorList>
    </citation>
    <scope>NUCLEOTIDE SEQUENCE</scope>
    <source>
        <strain evidence="2">20211129_DDA</strain>
        <tissue evidence="2">Liver</tissue>
    </source>
</reference>
<sequence>MRTDSRRGEEFPREMRPRAEEAGPEEDKTPRAEETGPGPEEDKTPRAEEAGPEEIPAYRRDRELGSRDSDKSISRHDPGGSWLNKRPKGEEKNKDIKKRRNPPGILLLDYCYHSKRPLLIVSNS</sequence>
<feature type="compositionally biased region" description="Basic and acidic residues" evidence="1">
    <location>
        <begin position="56"/>
        <end position="78"/>
    </location>
</feature>
<evidence type="ECO:0000313" key="2">
    <source>
        <dbReference type="EMBL" id="KAJ1211757.1"/>
    </source>
</evidence>
<feature type="region of interest" description="Disordered" evidence="1">
    <location>
        <begin position="1"/>
        <end position="105"/>
    </location>
</feature>
<organism evidence="2 3">
    <name type="scientific">Pleurodeles waltl</name>
    <name type="common">Iberian ribbed newt</name>
    <dbReference type="NCBI Taxonomy" id="8319"/>
    <lineage>
        <taxon>Eukaryota</taxon>
        <taxon>Metazoa</taxon>
        <taxon>Chordata</taxon>
        <taxon>Craniata</taxon>
        <taxon>Vertebrata</taxon>
        <taxon>Euteleostomi</taxon>
        <taxon>Amphibia</taxon>
        <taxon>Batrachia</taxon>
        <taxon>Caudata</taxon>
        <taxon>Salamandroidea</taxon>
        <taxon>Salamandridae</taxon>
        <taxon>Pleurodelinae</taxon>
        <taxon>Pleurodeles</taxon>
    </lineage>
</organism>
<evidence type="ECO:0000256" key="1">
    <source>
        <dbReference type="SAM" id="MobiDB-lite"/>
    </source>
</evidence>
<evidence type="ECO:0000313" key="3">
    <source>
        <dbReference type="Proteomes" id="UP001066276"/>
    </source>
</evidence>
<keyword evidence="3" id="KW-1185">Reference proteome</keyword>
<feature type="compositionally biased region" description="Basic and acidic residues" evidence="1">
    <location>
        <begin position="1"/>
        <end position="49"/>
    </location>
</feature>
<dbReference type="Proteomes" id="UP001066276">
    <property type="component" value="Chromosome 1_2"/>
</dbReference>
<accession>A0AAV7WGQ0</accession>
<dbReference type="AlphaFoldDB" id="A0AAV7WGQ0"/>
<comment type="caution">
    <text evidence="2">The sequence shown here is derived from an EMBL/GenBank/DDBJ whole genome shotgun (WGS) entry which is preliminary data.</text>
</comment>
<gene>
    <name evidence="2" type="ORF">NDU88_007113</name>
</gene>
<dbReference type="EMBL" id="JANPWB010000002">
    <property type="protein sequence ID" value="KAJ1211757.1"/>
    <property type="molecule type" value="Genomic_DNA"/>
</dbReference>
<proteinExistence type="predicted"/>
<protein>
    <submittedName>
        <fullName evidence="2">Uncharacterized protein</fullName>
    </submittedName>
</protein>